<evidence type="ECO:0000256" key="3">
    <source>
        <dbReference type="ARBA" id="ARBA00023004"/>
    </source>
</evidence>
<keyword evidence="3" id="KW-0408">Iron</keyword>
<gene>
    <name evidence="4" type="ORF">B0D71_05310</name>
</gene>
<dbReference type="Proteomes" id="UP000237440">
    <property type="component" value="Unassembled WGS sequence"/>
</dbReference>
<dbReference type="SUPFAM" id="SSF51197">
    <property type="entry name" value="Clavaminate synthase-like"/>
    <property type="match status" value="1"/>
</dbReference>
<accession>A0A2S3VW89</accession>
<dbReference type="GO" id="GO:0005506">
    <property type="term" value="F:iron ion binding"/>
    <property type="evidence" value="ECO:0007669"/>
    <property type="project" value="UniProtKB-ARBA"/>
</dbReference>
<evidence type="ECO:0008006" key="6">
    <source>
        <dbReference type="Google" id="ProtNLM"/>
    </source>
</evidence>
<dbReference type="GO" id="GO:0016706">
    <property type="term" value="F:2-oxoglutarate-dependent dioxygenase activity"/>
    <property type="evidence" value="ECO:0007669"/>
    <property type="project" value="UniProtKB-ARBA"/>
</dbReference>
<evidence type="ECO:0000313" key="4">
    <source>
        <dbReference type="EMBL" id="POF44210.1"/>
    </source>
</evidence>
<dbReference type="InterPro" id="IPR008775">
    <property type="entry name" value="Phytyl_CoA_dOase-like"/>
</dbReference>
<dbReference type="PANTHER" id="PTHR20883:SF19">
    <property type="entry name" value="MULTIFUNCTIONAL DIOXYGENASE AUSE"/>
    <property type="match status" value="1"/>
</dbReference>
<reference evidence="5" key="1">
    <citation type="submission" date="2017-02" db="EMBL/GenBank/DDBJ databases">
        <authorList>
            <person name="Furmanczyk E.M."/>
        </authorList>
    </citation>
    <scope>NUCLEOTIDE SEQUENCE [LARGE SCALE GENOMIC DNA]</scope>
    <source>
        <strain evidence="5">AP3_22</strain>
    </source>
</reference>
<organism evidence="4 5">
    <name type="scientific">Pseudomonas laurylsulfativorans</name>
    <dbReference type="NCBI Taxonomy" id="1943631"/>
    <lineage>
        <taxon>Bacteria</taxon>
        <taxon>Pseudomonadati</taxon>
        <taxon>Pseudomonadota</taxon>
        <taxon>Gammaproteobacteria</taxon>
        <taxon>Pseudomonadales</taxon>
        <taxon>Pseudomonadaceae</taxon>
        <taxon>Pseudomonas</taxon>
    </lineage>
</organism>
<dbReference type="EMBL" id="MUJK01000001">
    <property type="protein sequence ID" value="POF44210.1"/>
    <property type="molecule type" value="Genomic_DNA"/>
</dbReference>
<keyword evidence="2" id="KW-0560">Oxidoreductase</keyword>
<evidence type="ECO:0000256" key="1">
    <source>
        <dbReference type="ARBA" id="ARBA00022723"/>
    </source>
</evidence>
<evidence type="ECO:0000313" key="5">
    <source>
        <dbReference type="Proteomes" id="UP000237440"/>
    </source>
</evidence>
<sequence length="293" mass="32846">MLATEIQAPAKIREVPAGTAPEIVKRIIDEDGGVIIKGLFKAQVERFNADMDPIVSTWAAGYEGPEWMKEFAGKKTKRITQLIRRSKTFREEMLDHEIMLSYVDTLMLETSDAYWMNAAQIIEIQPGEKQQFLHRDLENYPVFRNLGPAGPEVMCNCLVALSEYTEEMGATRIIPGSHAWPDFNDRERIDSTPTIPAVMEKGDAILYSGKMVHGGGANVSDRPRRALALAFCPGWLVPEEAYPFAVPLEMARTLSKRGQQLTGFRSMHNQKLGGGTLWSLDYVELAKVLELDD</sequence>
<dbReference type="PANTHER" id="PTHR20883">
    <property type="entry name" value="PHYTANOYL-COA DIOXYGENASE DOMAIN CONTAINING 1"/>
    <property type="match status" value="1"/>
</dbReference>
<dbReference type="AlphaFoldDB" id="A0A2S3VW89"/>
<dbReference type="OrthoDB" id="9796766at2"/>
<dbReference type="Pfam" id="PF05721">
    <property type="entry name" value="PhyH"/>
    <property type="match status" value="1"/>
</dbReference>
<keyword evidence="1" id="KW-0479">Metal-binding</keyword>
<name>A0A2S3VW89_9PSED</name>
<comment type="caution">
    <text evidence="4">The sequence shown here is derived from an EMBL/GenBank/DDBJ whole genome shotgun (WGS) entry which is preliminary data.</text>
</comment>
<keyword evidence="5" id="KW-1185">Reference proteome</keyword>
<dbReference type="RefSeq" id="WP_103393823.1">
    <property type="nucleotide sequence ID" value="NZ_MUJK01000001.1"/>
</dbReference>
<protein>
    <recommendedName>
        <fullName evidence="6">Phytanoyl-CoA dioxygenase</fullName>
    </recommendedName>
</protein>
<proteinExistence type="predicted"/>
<evidence type="ECO:0000256" key="2">
    <source>
        <dbReference type="ARBA" id="ARBA00023002"/>
    </source>
</evidence>
<dbReference type="Gene3D" id="2.60.120.620">
    <property type="entry name" value="q2cbj1_9rhob like domain"/>
    <property type="match status" value="1"/>
</dbReference>